<organism evidence="10 11">
    <name type="scientific">Paralysiella testudinis</name>
    <dbReference type="NCBI Taxonomy" id="2809020"/>
    <lineage>
        <taxon>Bacteria</taxon>
        <taxon>Pseudomonadati</taxon>
        <taxon>Pseudomonadota</taxon>
        <taxon>Betaproteobacteria</taxon>
        <taxon>Neisseriales</taxon>
        <taxon>Neisseriaceae</taxon>
        <taxon>Paralysiella</taxon>
    </lineage>
</organism>
<evidence type="ECO:0000256" key="6">
    <source>
        <dbReference type="ARBA" id="ARBA00023136"/>
    </source>
</evidence>
<reference evidence="10" key="1">
    <citation type="submission" date="2021-02" db="EMBL/GenBank/DDBJ databases">
        <title>Neisseriaceae sp. 26B isolated from the cloaca of a Common Toad-headed Turtle (Mesoclemmys nasuta).</title>
        <authorList>
            <person name="Spergser J."/>
            <person name="Busse H.-J."/>
        </authorList>
    </citation>
    <scope>NUCLEOTIDE SEQUENCE</scope>
    <source>
        <strain evidence="10">26B</strain>
    </source>
</reference>
<feature type="chain" id="PRO_5034701766" evidence="9">
    <location>
        <begin position="25"/>
        <end position="479"/>
    </location>
</feature>
<dbReference type="PANTHER" id="PTHR30203">
    <property type="entry name" value="OUTER MEMBRANE CATION EFFLUX PROTEIN"/>
    <property type="match status" value="1"/>
</dbReference>
<accession>A0A892ZG84</accession>
<dbReference type="InterPro" id="IPR003423">
    <property type="entry name" value="OMP_efflux"/>
</dbReference>
<keyword evidence="5 9" id="KW-0732">Signal</keyword>
<dbReference type="Gene3D" id="2.20.200.10">
    <property type="entry name" value="Outer membrane efflux proteins (OEP)"/>
    <property type="match status" value="1"/>
</dbReference>
<keyword evidence="11" id="KW-1185">Reference proteome</keyword>
<evidence type="ECO:0000313" key="11">
    <source>
        <dbReference type="Proteomes" id="UP000653156"/>
    </source>
</evidence>
<dbReference type="AlphaFoldDB" id="A0A892ZG84"/>
<dbReference type="SUPFAM" id="SSF56954">
    <property type="entry name" value="Outer membrane efflux proteins (OEP)"/>
    <property type="match status" value="1"/>
</dbReference>
<sequence length="479" mass="50522">MPNHPSRAALLRNLSVLTASCVLAACAHTGSQKTPDTPYTASQLGLAAGQTAAVEAQWWRQLQQPVLDQLMAQALAQAPDLRVAEARLRQAEAQWRGSRGEGGLQVGAGISGGSFYLSPKPDASRIGESSSHVFTTAAAMLQASYAFDFWGKQKNTVQAALGRRTAAALQTEQARLLLAQAVVAQYTQWQRLNQQQAVLAKRIAVNEAGQQLLAARAQAGLIPASAVYPQQQALLQLQAAQQAVQTETARVRHSLAALSGQAPDALANTAPAPLGNTPAVAVGSLKADILGQRPDIAAQRALLQSRRYSVAAAKAEFYPNIEIKGLAGFAHIDAFDLLSGNSRFAGLMPAISLPIFTSGSLQANLAAKNAQYDEQVAVYDQTVLTALQQAADAVSQYQSSGTAVSLQQQAWQVAQKRAAASARRVRAGLDNGIIRLQQEDAALAAHSDYLDAAAGHQQAWNQLQAALGGGFQAEQSGDE</sequence>
<evidence type="ECO:0000256" key="1">
    <source>
        <dbReference type="ARBA" id="ARBA00004370"/>
    </source>
</evidence>
<dbReference type="KEGG" id="ptes:JQU52_03530"/>
<proteinExistence type="inferred from homology"/>
<keyword evidence="4 9" id="KW-0812">Transmembrane</keyword>
<evidence type="ECO:0000256" key="8">
    <source>
        <dbReference type="ARBA" id="ARBA00023288"/>
    </source>
</evidence>
<dbReference type="RefSeq" id="WP_230339768.1">
    <property type="nucleotide sequence ID" value="NZ_CP069798.1"/>
</dbReference>
<evidence type="ECO:0000256" key="5">
    <source>
        <dbReference type="ARBA" id="ARBA00022729"/>
    </source>
</evidence>
<evidence type="ECO:0000256" key="9">
    <source>
        <dbReference type="RuleBase" id="RU362097"/>
    </source>
</evidence>
<evidence type="ECO:0000256" key="3">
    <source>
        <dbReference type="ARBA" id="ARBA00022452"/>
    </source>
</evidence>
<keyword evidence="3 9" id="KW-1134">Transmembrane beta strand</keyword>
<keyword evidence="7 9" id="KW-0564">Palmitate</keyword>
<comment type="similarity">
    <text evidence="2 9">Belongs to the outer membrane factor (OMF) (TC 1.B.17) family.</text>
</comment>
<dbReference type="Pfam" id="PF02321">
    <property type="entry name" value="OEP"/>
    <property type="match status" value="2"/>
</dbReference>
<dbReference type="PANTHER" id="PTHR30203:SF20">
    <property type="entry name" value="MULTIDRUG RESISTANCE OUTER MEMBRANE PROTEIN MDTP-RELATED"/>
    <property type="match status" value="1"/>
</dbReference>
<dbReference type="GO" id="GO:0005886">
    <property type="term" value="C:plasma membrane"/>
    <property type="evidence" value="ECO:0007669"/>
    <property type="project" value="UniProtKB-SubCell"/>
</dbReference>
<dbReference type="Gene3D" id="1.20.1600.10">
    <property type="entry name" value="Outer membrane efflux proteins (OEP)"/>
    <property type="match status" value="1"/>
</dbReference>
<feature type="signal peptide" evidence="9">
    <location>
        <begin position="1"/>
        <end position="24"/>
    </location>
</feature>
<evidence type="ECO:0000256" key="4">
    <source>
        <dbReference type="ARBA" id="ARBA00022692"/>
    </source>
</evidence>
<gene>
    <name evidence="10" type="ORF">JQU52_03530</name>
</gene>
<comment type="subcellular location">
    <subcellularLocation>
        <location evidence="9">Cell membrane</location>
        <topology evidence="9">Lipid-anchor</topology>
    </subcellularLocation>
    <subcellularLocation>
        <location evidence="1">Membrane</location>
    </subcellularLocation>
</comment>
<evidence type="ECO:0000256" key="7">
    <source>
        <dbReference type="ARBA" id="ARBA00023139"/>
    </source>
</evidence>
<protein>
    <submittedName>
        <fullName evidence="10">Efflux transporter outer membrane subunit</fullName>
    </submittedName>
</protein>
<evidence type="ECO:0000256" key="2">
    <source>
        <dbReference type="ARBA" id="ARBA00007613"/>
    </source>
</evidence>
<keyword evidence="6 9" id="KW-0472">Membrane</keyword>
<name>A0A892ZG84_9NEIS</name>
<evidence type="ECO:0000313" key="10">
    <source>
        <dbReference type="EMBL" id="QRQ82485.1"/>
    </source>
</evidence>
<dbReference type="GO" id="GO:0015562">
    <property type="term" value="F:efflux transmembrane transporter activity"/>
    <property type="evidence" value="ECO:0007669"/>
    <property type="project" value="InterPro"/>
</dbReference>
<dbReference type="Proteomes" id="UP000653156">
    <property type="component" value="Chromosome"/>
</dbReference>
<dbReference type="InterPro" id="IPR010131">
    <property type="entry name" value="MdtP/NodT-like"/>
</dbReference>
<dbReference type="NCBIfam" id="TIGR01845">
    <property type="entry name" value="outer_NodT"/>
    <property type="match status" value="1"/>
</dbReference>
<dbReference type="EMBL" id="CP069798">
    <property type="protein sequence ID" value="QRQ82485.1"/>
    <property type="molecule type" value="Genomic_DNA"/>
</dbReference>
<keyword evidence="8 9" id="KW-0449">Lipoprotein</keyword>
<dbReference type="PROSITE" id="PS51257">
    <property type="entry name" value="PROKAR_LIPOPROTEIN"/>
    <property type="match status" value="1"/>
</dbReference>